<evidence type="ECO:0000256" key="6">
    <source>
        <dbReference type="ARBA" id="ARBA00024536"/>
    </source>
</evidence>
<evidence type="ECO:0000256" key="1">
    <source>
        <dbReference type="ARBA" id="ARBA00007718"/>
    </source>
</evidence>
<dbReference type="GO" id="GO:0046872">
    <property type="term" value="F:metal ion binding"/>
    <property type="evidence" value="ECO:0007669"/>
    <property type="project" value="UniProtKB-KW"/>
</dbReference>
<evidence type="ECO:0000256" key="7">
    <source>
        <dbReference type="HAMAP-Rule" id="MF_00323"/>
    </source>
</evidence>
<comment type="catalytic activity">
    <reaction evidence="6">
        <text>Fe-coproporphyrin III + 2 H(+) = coproporphyrin III + Fe(2+)</text>
        <dbReference type="Rhea" id="RHEA:49572"/>
        <dbReference type="ChEBI" id="CHEBI:15378"/>
        <dbReference type="ChEBI" id="CHEBI:29033"/>
        <dbReference type="ChEBI" id="CHEBI:68438"/>
        <dbReference type="ChEBI" id="CHEBI:131725"/>
        <dbReference type="EC" id="4.99.1.9"/>
    </reaction>
    <physiologicalReaction direction="right-to-left" evidence="6">
        <dbReference type="Rhea" id="RHEA:49574"/>
    </physiologicalReaction>
</comment>
<dbReference type="InParanoid" id="A0A1I2EA15"/>
<dbReference type="InterPro" id="IPR001015">
    <property type="entry name" value="Ferrochelatase"/>
</dbReference>
<keyword evidence="7" id="KW-0479">Metal-binding</keyword>
<dbReference type="OrthoDB" id="9809741at2"/>
<dbReference type="RefSeq" id="WP_010528599.1">
    <property type="nucleotide sequence ID" value="NZ_AFSL01000088.1"/>
</dbReference>
<dbReference type="Proteomes" id="UP000181976">
    <property type="component" value="Unassembled WGS sequence"/>
</dbReference>
<dbReference type="STRING" id="385682.SAMN05444380_1224"/>
<evidence type="ECO:0000256" key="5">
    <source>
        <dbReference type="ARBA" id="ARBA00023244"/>
    </source>
</evidence>
<dbReference type="InterPro" id="IPR033659">
    <property type="entry name" value="Ferrochelatase_N"/>
</dbReference>
<dbReference type="HAMAP" id="MF_00323">
    <property type="entry name" value="Ferrochelatase"/>
    <property type="match status" value="1"/>
</dbReference>
<dbReference type="Pfam" id="PF00762">
    <property type="entry name" value="Ferrochelatase"/>
    <property type="match status" value="1"/>
</dbReference>
<dbReference type="EMBL" id="FONA01000022">
    <property type="protein sequence ID" value="SFE89854.1"/>
    <property type="molecule type" value="Genomic_DNA"/>
</dbReference>
<dbReference type="CDD" id="cd03411">
    <property type="entry name" value="Ferrochelatase_N"/>
    <property type="match status" value="1"/>
</dbReference>
<dbReference type="NCBIfam" id="TIGR00109">
    <property type="entry name" value="hemH"/>
    <property type="match status" value="1"/>
</dbReference>
<comment type="catalytic activity">
    <reaction evidence="7">
        <text>heme b + 2 H(+) = protoporphyrin IX + Fe(2+)</text>
        <dbReference type="Rhea" id="RHEA:22584"/>
        <dbReference type="ChEBI" id="CHEBI:15378"/>
        <dbReference type="ChEBI" id="CHEBI:29033"/>
        <dbReference type="ChEBI" id="CHEBI:57306"/>
        <dbReference type="ChEBI" id="CHEBI:60344"/>
        <dbReference type="EC" id="4.98.1.1"/>
    </reaction>
</comment>
<evidence type="ECO:0000256" key="8">
    <source>
        <dbReference type="RuleBase" id="RU004185"/>
    </source>
</evidence>
<dbReference type="GO" id="GO:0005737">
    <property type="term" value="C:cytoplasm"/>
    <property type="evidence" value="ECO:0007669"/>
    <property type="project" value="UniProtKB-SubCell"/>
</dbReference>
<dbReference type="eggNOG" id="COG0276">
    <property type="taxonomic scope" value="Bacteria"/>
</dbReference>
<keyword evidence="5 7" id="KW-0627">Porphyrin biosynthesis</keyword>
<keyword evidence="4 7" id="KW-0456">Lyase</keyword>
<evidence type="ECO:0000313" key="10">
    <source>
        <dbReference type="Proteomes" id="UP000181976"/>
    </source>
</evidence>
<dbReference type="AlphaFoldDB" id="A0A1I2EA15"/>
<keyword evidence="7" id="KW-0963">Cytoplasm</keyword>
<comment type="similarity">
    <text evidence="1 7 8">Belongs to the ferrochelatase family.</text>
</comment>
<dbReference type="InterPro" id="IPR033644">
    <property type="entry name" value="Ferrochelatase_C"/>
</dbReference>
<keyword evidence="3 7" id="KW-0350">Heme biosynthesis</keyword>
<dbReference type="UniPathway" id="UPA00252">
    <property type="reaction ID" value="UER00325"/>
</dbReference>
<dbReference type="PANTHER" id="PTHR11108">
    <property type="entry name" value="FERROCHELATASE"/>
    <property type="match status" value="1"/>
</dbReference>
<evidence type="ECO:0000256" key="4">
    <source>
        <dbReference type="ARBA" id="ARBA00023239"/>
    </source>
</evidence>
<dbReference type="EC" id="4.98.1.1" evidence="7"/>
<protein>
    <recommendedName>
        <fullName evidence="7">Ferrochelatase</fullName>
        <ecNumber evidence="7">4.98.1.1</ecNumber>
    </recommendedName>
    <alternativeName>
        <fullName evidence="7">Heme synthase</fullName>
    </alternativeName>
    <alternativeName>
        <fullName evidence="7">Protoheme ferro-lyase</fullName>
    </alternativeName>
</protein>
<comment type="function">
    <text evidence="7">Catalyzes the ferrous insertion into protoporphyrin IX.</text>
</comment>
<comment type="subcellular location">
    <subcellularLocation>
        <location evidence="7">Cytoplasm</location>
    </subcellularLocation>
</comment>
<dbReference type="FunCoup" id="A0A1I2EA15">
    <property type="interactions" value="419"/>
</dbReference>
<dbReference type="PANTHER" id="PTHR11108:SF1">
    <property type="entry name" value="FERROCHELATASE, MITOCHONDRIAL"/>
    <property type="match status" value="1"/>
</dbReference>
<feature type="binding site" evidence="7">
    <location>
        <position position="191"/>
    </location>
    <ligand>
        <name>Fe(2+)</name>
        <dbReference type="ChEBI" id="CHEBI:29033"/>
    </ligand>
</feature>
<evidence type="ECO:0000313" key="9">
    <source>
        <dbReference type="EMBL" id="SFE89854.1"/>
    </source>
</evidence>
<dbReference type="GO" id="GO:0006783">
    <property type="term" value="P:heme biosynthetic process"/>
    <property type="evidence" value="ECO:0007669"/>
    <property type="project" value="UniProtKB-UniRule"/>
</dbReference>
<feature type="binding site" evidence="7">
    <location>
        <position position="294"/>
    </location>
    <ligand>
        <name>Fe(2+)</name>
        <dbReference type="ChEBI" id="CHEBI:29033"/>
    </ligand>
</feature>
<organism evidence="9 10">
    <name type="scientific">Thermophagus xiamenensis</name>
    <dbReference type="NCBI Taxonomy" id="385682"/>
    <lineage>
        <taxon>Bacteria</taxon>
        <taxon>Pseudomonadati</taxon>
        <taxon>Bacteroidota</taxon>
        <taxon>Bacteroidia</taxon>
        <taxon>Marinilabiliales</taxon>
        <taxon>Marinilabiliaceae</taxon>
        <taxon>Thermophagus</taxon>
    </lineage>
</organism>
<dbReference type="Gene3D" id="3.40.50.1400">
    <property type="match status" value="2"/>
</dbReference>
<gene>
    <name evidence="7" type="primary">hemH</name>
    <name evidence="9" type="ORF">SAMN05444380_1224</name>
</gene>
<dbReference type="GO" id="GO:0004325">
    <property type="term" value="F:ferrochelatase activity"/>
    <property type="evidence" value="ECO:0007669"/>
    <property type="project" value="UniProtKB-UniRule"/>
</dbReference>
<reference evidence="9 10" key="1">
    <citation type="submission" date="2016-10" db="EMBL/GenBank/DDBJ databases">
        <authorList>
            <person name="de Groot N.N."/>
        </authorList>
    </citation>
    <scope>NUCLEOTIDE SEQUENCE [LARGE SCALE GENOMIC DNA]</scope>
    <source>
        <strain evidence="9 10">DSM 19012</strain>
    </source>
</reference>
<sequence>MSKKVILLTNLGSPNSFQVRDVRKYLREFLMDKRVIDLPFLSRWLLVNGIIAPFRAPRSAKKYKTIWTKEGSPLIVLTQKLVEKVAHATGLSTYMCMRYGSPSPKVAFEKIVSENPNVEEVVLFPLYPHYAMSSYETAVEHVKQWWQRGNYNFKLTVVEPFYNHPLYIKALAETIKPFLEDEYDHLLFSYHGVPERHILKSDPTGQHCLKTEDCCRQPSGAHKYCYRHQVFETTRLVVRQLQIPDNKYSVSFQSRLGNDKWLGPATADVLSQLPMRGVKNLLVVTPAFVSDCLETLEEIRQEGRETFLSAGGEKYQHIPCLNLDDTWVNTIAKLI</sequence>
<keyword evidence="10" id="KW-1185">Reference proteome</keyword>
<comment type="pathway">
    <text evidence="7">Porphyrin-containing compound metabolism; protoheme biosynthesis; protoheme from protoporphyrin-IX: step 1/1.</text>
</comment>
<keyword evidence="2 7" id="KW-0408">Iron</keyword>
<dbReference type="SUPFAM" id="SSF53800">
    <property type="entry name" value="Chelatase"/>
    <property type="match status" value="1"/>
</dbReference>
<name>A0A1I2EA15_9BACT</name>
<evidence type="ECO:0000256" key="2">
    <source>
        <dbReference type="ARBA" id="ARBA00023004"/>
    </source>
</evidence>
<dbReference type="CDD" id="cd00419">
    <property type="entry name" value="Ferrochelatase_C"/>
    <property type="match status" value="1"/>
</dbReference>
<accession>A0A1I2EA15</accession>
<proteinExistence type="inferred from homology"/>
<evidence type="ECO:0000256" key="3">
    <source>
        <dbReference type="ARBA" id="ARBA00023133"/>
    </source>
</evidence>